<comment type="caution">
    <text evidence="2">The sequence shown here is derived from an EMBL/GenBank/DDBJ whole genome shotgun (WGS) entry which is preliminary data.</text>
</comment>
<sequence length="269" mass="28961">MLQAVIELIYPSRLQCPLCGAHSPEEALCHNCRQLLAGYAVEAICGCCGCFTGVRGDPEITARGPDRRGWMEEDALSPGLPAGEGNLICPACRAEPRPFDLARAVAPYEGPVREAVHRLKYRGMQQLARPLGELMASVALREEAFARTGVILPVPLHQHRRRQRGYNQSALLARAVGDLLQVPVSEQVLVKTKETPSQTSLTGPQRRLNLQDAFAVADSGPVKGKIVTVIDDVFTTGSTVSILSHLLRQSGAAGVLVLTLAGTRQTGKK</sequence>
<dbReference type="Gene3D" id="3.40.50.2020">
    <property type="match status" value="1"/>
</dbReference>
<proteinExistence type="inferred from homology"/>
<dbReference type="Proteomes" id="UP000323166">
    <property type="component" value="Unassembled WGS sequence"/>
</dbReference>
<evidence type="ECO:0000313" key="2">
    <source>
        <dbReference type="EMBL" id="TYO94810.1"/>
    </source>
</evidence>
<dbReference type="SUPFAM" id="SSF53271">
    <property type="entry name" value="PRTase-like"/>
    <property type="match status" value="1"/>
</dbReference>
<dbReference type="EMBL" id="VNHM01000011">
    <property type="protein sequence ID" value="TYO94810.1"/>
    <property type="molecule type" value="Genomic_DNA"/>
</dbReference>
<dbReference type="AlphaFoldDB" id="A0A5S4ZPR0"/>
<comment type="similarity">
    <text evidence="1">Belongs to the ComF/GntX family.</text>
</comment>
<dbReference type="InterPro" id="IPR051910">
    <property type="entry name" value="ComF/GntX_DNA_util-trans"/>
</dbReference>
<name>A0A5S4ZPR0_9FIRM</name>
<protein>
    <submittedName>
        <fullName evidence="2">ComF family protein</fullName>
    </submittedName>
</protein>
<keyword evidence="3" id="KW-1185">Reference proteome</keyword>
<dbReference type="CDD" id="cd06223">
    <property type="entry name" value="PRTases_typeI"/>
    <property type="match status" value="1"/>
</dbReference>
<evidence type="ECO:0000256" key="1">
    <source>
        <dbReference type="ARBA" id="ARBA00008007"/>
    </source>
</evidence>
<dbReference type="InterPro" id="IPR029057">
    <property type="entry name" value="PRTase-like"/>
</dbReference>
<organism evidence="2 3">
    <name type="scientific">Desulfallas thermosapovorans DSM 6562</name>
    <dbReference type="NCBI Taxonomy" id="1121431"/>
    <lineage>
        <taxon>Bacteria</taxon>
        <taxon>Bacillati</taxon>
        <taxon>Bacillota</taxon>
        <taxon>Clostridia</taxon>
        <taxon>Eubacteriales</taxon>
        <taxon>Desulfallaceae</taxon>
        <taxon>Desulfallas</taxon>
    </lineage>
</organism>
<dbReference type="InterPro" id="IPR000836">
    <property type="entry name" value="PRTase_dom"/>
</dbReference>
<dbReference type="PANTHER" id="PTHR47505">
    <property type="entry name" value="DNA UTILIZATION PROTEIN YHGH"/>
    <property type="match status" value="1"/>
</dbReference>
<dbReference type="PANTHER" id="PTHR47505:SF1">
    <property type="entry name" value="DNA UTILIZATION PROTEIN YHGH"/>
    <property type="match status" value="1"/>
</dbReference>
<accession>A0A5S4ZPR0</accession>
<dbReference type="RefSeq" id="WP_166512059.1">
    <property type="nucleotide sequence ID" value="NZ_VNHM01000011.1"/>
</dbReference>
<gene>
    <name evidence="2" type="ORF">LX24_02062</name>
</gene>
<evidence type="ECO:0000313" key="3">
    <source>
        <dbReference type="Proteomes" id="UP000323166"/>
    </source>
</evidence>
<reference evidence="2 3" key="1">
    <citation type="submission" date="2019-07" db="EMBL/GenBank/DDBJ databases">
        <title>Genomic Encyclopedia of Type Strains, Phase I: the one thousand microbial genomes (KMG-I) project.</title>
        <authorList>
            <person name="Kyrpides N."/>
        </authorList>
    </citation>
    <scope>NUCLEOTIDE SEQUENCE [LARGE SCALE GENOMIC DNA]</scope>
    <source>
        <strain evidence="2 3">DSM 6562</strain>
    </source>
</reference>